<evidence type="ECO:0000256" key="1">
    <source>
        <dbReference type="SAM" id="Phobius"/>
    </source>
</evidence>
<comment type="caution">
    <text evidence="2">The sequence shown here is derived from an EMBL/GenBank/DDBJ whole genome shotgun (WGS) entry which is preliminary data.</text>
</comment>
<evidence type="ECO:0000313" key="2">
    <source>
        <dbReference type="EMBL" id="PIZ95574.1"/>
    </source>
</evidence>
<protein>
    <submittedName>
        <fullName evidence="2">Uncharacterized protein</fullName>
    </submittedName>
</protein>
<accession>A0A2M7V9Q1</accession>
<name>A0A2M7V9Q1_9BACT</name>
<keyword evidence="1" id="KW-0472">Membrane</keyword>
<feature type="transmembrane region" description="Helical" evidence="1">
    <location>
        <begin position="31"/>
        <end position="50"/>
    </location>
</feature>
<keyword evidence="1" id="KW-1133">Transmembrane helix</keyword>
<dbReference type="Pfam" id="PF10688">
    <property type="entry name" value="Imp-YgjV"/>
    <property type="match status" value="1"/>
</dbReference>
<keyword evidence="1" id="KW-0812">Transmembrane</keyword>
<dbReference type="EMBL" id="PFPK01000009">
    <property type="protein sequence ID" value="PIZ95574.1"/>
    <property type="molecule type" value="Genomic_DNA"/>
</dbReference>
<evidence type="ECO:0000313" key="3">
    <source>
        <dbReference type="Proteomes" id="UP000228568"/>
    </source>
</evidence>
<reference evidence="3" key="1">
    <citation type="submission" date="2017-09" db="EMBL/GenBank/DDBJ databases">
        <title>Depth-based differentiation of microbial function through sediment-hosted aquifers and enrichment of novel symbionts in the deep terrestrial subsurface.</title>
        <authorList>
            <person name="Probst A.J."/>
            <person name="Ladd B."/>
            <person name="Jarett J.K."/>
            <person name="Geller-Mcgrath D.E."/>
            <person name="Sieber C.M.K."/>
            <person name="Emerson J.B."/>
            <person name="Anantharaman K."/>
            <person name="Thomas B.C."/>
            <person name="Malmstrom R."/>
            <person name="Stieglmeier M."/>
            <person name="Klingl A."/>
            <person name="Woyke T."/>
            <person name="Ryan C.M."/>
            <person name="Banfield J.F."/>
        </authorList>
    </citation>
    <scope>NUCLEOTIDE SEQUENCE [LARGE SCALE GENOMIC DNA]</scope>
</reference>
<feature type="transmembrane region" description="Helical" evidence="1">
    <location>
        <begin position="78"/>
        <end position="94"/>
    </location>
</feature>
<dbReference type="InterPro" id="IPR019629">
    <property type="entry name" value="Uncharacterised_HI1736/YgjV"/>
</dbReference>
<sequence length="102" mass="11959">MCVKKIAKITRLLFELEKRKYLCYTTITMEIIIKIIGAIGLVLITWGIFIKKETRQDYIFVLGGLFLLTYSIHLKDPIFIPLQIVFVLASLYEIHKIKKIKK</sequence>
<proteinExistence type="predicted"/>
<gene>
    <name evidence="2" type="ORF">COX81_00715</name>
</gene>
<dbReference type="AlphaFoldDB" id="A0A2M7V9Q1"/>
<dbReference type="Proteomes" id="UP000228568">
    <property type="component" value="Unassembled WGS sequence"/>
</dbReference>
<organism evidence="2 3">
    <name type="scientific">Candidatus Magasanikbacteria bacterium CG_4_10_14_0_2_um_filter_37_12</name>
    <dbReference type="NCBI Taxonomy" id="1974637"/>
    <lineage>
        <taxon>Bacteria</taxon>
        <taxon>Candidatus Magasanikiibacteriota</taxon>
    </lineage>
</organism>